<evidence type="ECO:0000313" key="2">
    <source>
        <dbReference type="EMBL" id="MBM7621220.1"/>
    </source>
</evidence>
<dbReference type="Proteomes" id="UP000737402">
    <property type="component" value="Unassembled WGS sequence"/>
</dbReference>
<comment type="caution">
    <text evidence="2">The sequence shown here is derived from an EMBL/GenBank/DDBJ whole genome shotgun (WGS) entry which is preliminary data.</text>
</comment>
<dbReference type="RefSeq" id="WP_204417999.1">
    <property type="nucleotide sequence ID" value="NZ_JAFBED010000006.1"/>
</dbReference>
<evidence type="ECO:0000313" key="3">
    <source>
        <dbReference type="Proteomes" id="UP000737402"/>
    </source>
</evidence>
<evidence type="ECO:0000256" key="1">
    <source>
        <dbReference type="SAM" id="Phobius"/>
    </source>
</evidence>
<organism evidence="2 3">
    <name type="scientific">Sutcliffiella tianshenii</name>
    <dbReference type="NCBI Taxonomy" id="1463404"/>
    <lineage>
        <taxon>Bacteria</taxon>
        <taxon>Bacillati</taxon>
        <taxon>Bacillota</taxon>
        <taxon>Bacilli</taxon>
        <taxon>Bacillales</taxon>
        <taxon>Bacillaceae</taxon>
        <taxon>Sutcliffiella</taxon>
    </lineage>
</organism>
<protein>
    <recommendedName>
        <fullName evidence="4">PepSY domain-containing protein</fullName>
    </recommendedName>
</protein>
<proteinExistence type="predicted"/>
<name>A0ABS2P2P1_9BACI</name>
<keyword evidence="1" id="KW-0812">Transmembrane</keyword>
<accession>A0ABS2P2P1</accession>
<keyword evidence="1" id="KW-1133">Transmembrane helix</keyword>
<gene>
    <name evidence="2" type="ORF">JOC95_003093</name>
</gene>
<reference evidence="2 3" key="1">
    <citation type="submission" date="2021-01" db="EMBL/GenBank/DDBJ databases">
        <title>Genomic Encyclopedia of Type Strains, Phase IV (KMG-IV): sequencing the most valuable type-strain genomes for metagenomic binning, comparative biology and taxonomic classification.</title>
        <authorList>
            <person name="Goeker M."/>
        </authorList>
    </citation>
    <scope>NUCLEOTIDE SEQUENCE [LARGE SCALE GENOMIC DNA]</scope>
    <source>
        <strain evidence="2 3">DSM 25879</strain>
    </source>
</reference>
<keyword evidence="3" id="KW-1185">Reference proteome</keyword>
<keyword evidence="1" id="KW-0472">Membrane</keyword>
<evidence type="ECO:0008006" key="4">
    <source>
        <dbReference type="Google" id="ProtNLM"/>
    </source>
</evidence>
<sequence length="132" mass="14498">MLSTISSLRSFFGIFFICIAVLLVVLGSFMLGGFFTDERKPSAEMVAFNSLSQEEQSLMISPKDSTVQKVVVDEELGESLGKEHLGNTVYAVTFHHTETADSGNLIVFLDEEKEKVLGKGFDGKQIERGQDG</sequence>
<feature type="transmembrane region" description="Helical" evidence="1">
    <location>
        <begin position="12"/>
        <end position="35"/>
    </location>
</feature>
<dbReference type="EMBL" id="JAFBED010000006">
    <property type="protein sequence ID" value="MBM7621220.1"/>
    <property type="molecule type" value="Genomic_DNA"/>
</dbReference>